<comment type="subcellular location">
    <subcellularLocation>
        <location evidence="1">Membrane</location>
        <topology evidence="1">Multi-pass membrane protein</topology>
    </subcellularLocation>
</comment>
<proteinExistence type="predicted"/>
<evidence type="ECO:0000313" key="8">
    <source>
        <dbReference type="EMBL" id="KAG7420228.1"/>
    </source>
</evidence>
<feature type="transmembrane region" description="Helical" evidence="6">
    <location>
        <begin position="336"/>
        <end position="354"/>
    </location>
</feature>
<feature type="transmembrane region" description="Helical" evidence="6">
    <location>
        <begin position="91"/>
        <end position="124"/>
    </location>
</feature>
<feature type="transmembrane region" description="Helical" evidence="6">
    <location>
        <begin position="442"/>
        <end position="461"/>
    </location>
</feature>
<evidence type="ECO:0000256" key="5">
    <source>
        <dbReference type="SAM" id="MobiDB-lite"/>
    </source>
</evidence>
<feature type="transmembrane region" description="Helical" evidence="6">
    <location>
        <begin position="410"/>
        <end position="435"/>
    </location>
</feature>
<feature type="domain" description="Major facilitator superfamily (MFS) profile" evidence="7">
    <location>
        <begin position="94"/>
        <end position="607"/>
    </location>
</feature>
<dbReference type="GO" id="GO:0022857">
    <property type="term" value="F:transmembrane transporter activity"/>
    <property type="evidence" value="ECO:0007669"/>
    <property type="project" value="InterPro"/>
</dbReference>
<feature type="transmembrane region" description="Helical" evidence="6">
    <location>
        <begin position="305"/>
        <end position="324"/>
    </location>
</feature>
<dbReference type="Pfam" id="PF07690">
    <property type="entry name" value="MFS_1"/>
    <property type="match status" value="1"/>
</dbReference>
<dbReference type="PROSITE" id="PS50850">
    <property type="entry name" value="MFS"/>
    <property type="match status" value="1"/>
</dbReference>
<sequence length="637" mass="68626">MADNGPSNGSPGDLKPDDRTRDSSRQQDKFSPADSIPAACALDVIEAESGSCTQIKSENAIGNLSPSSGPSSLQLKELNELPASLSRGWRFYGAFGTLCLVTFIIALDSTIICVALPVSSRYAILARVLAKMKRSKTIAEDIGATAIEAFWCGTSFLLASTVVQPPVASLSHIFGRRPALLASLTVFAGGSIMAALAKNITVLLGGRTLQGLGSGGILALTYVIATDLVSLRERGKWFGLISLNWAIGSILGPLIGGALVEVSWPWLFWINLPFCGIAYIAILITMRIKRKGDASVNTKIREFDWIGTIIFVGSLTSFLIPLSWGGIMYDWSSPRTVIPLIFGIMGLISFGIHIKFCRKYSRCDPLLRPSLFTSLTALSAYFATVIHGITVWCLLYYVPLYHEVRGSSPITAGVAVMPFTGTVAPAAVIVGLLIAKTGTYRPFIWAGWVLVPIGMGLMLLLDNHTETFRWVLIYLTGGLGLGILYSAQAFAAQASASNSDLPFAASFYAFCRSLGQGVGVAVGGVTFQNEFRKQVEKSPEFASKANEWAKDASALVQILKKSPSSMQLMKDTIIDGYINGLRTVWLVLTLLACIALLVSLVCVKAKSLDRKFETEHALDQAGPMEKKDQRVPEVNVS</sequence>
<feature type="compositionally biased region" description="Polar residues" evidence="5">
    <location>
        <begin position="1"/>
        <end position="10"/>
    </location>
</feature>
<reference evidence="8" key="1">
    <citation type="submission" date="2021-04" db="EMBL/GenBank/DDBJ databases">
        <title>First draft genome resource for Brassicaceae pathogens Fusarium oxysporum f. sp. raphani and Fusarium oxysporum f. sp. rapae.</title>
        <authorList>
            <person name="Asai S."/>
        </authorList>
    </citation>
    <scope>NUCLEOTIDE SEQUENCE</scope>
    <source>
        <strain evidence="8">Tf1208</strain>
    </source>
</reference>
<dbReference type="InterPro" id="IPR011701">
    <property type="entry name" value="MFS"/>
</dbReference>
<dbReference type="Proteomes" id="UP000694050">
    <property type="component" value="Unassembled WGS sequence"/>
</dbReference>
<dbReference type="PANTHER" id="PTHR23501:SF59">
    <property type="entry name" value="MAJOR FACILITATOR SUPERFAMILY (MFS) PROFILE DOMAIN-CONTAINING PROTEIN-RELATED"/>
    <property type="match status" value="1"/>
</dbReference>
<dbReference type="EMBL" id="JAELUQ010000002">
    <property type="protein sequence ID" value="KAG7420228.1"/>
    <property type="molecule type" value="Genomic_DNA"/>
</dbReference>
<keyword evidence="3 6" id="KW-1133">Transmembrane helix</keyword>
<evidence type="ECO:0000256" key="3">
    <source>
        <dbReference type="ARBA" id="ARBA00022989"/>
    </source>
</evidence>
<gene>
    <name evidence="8" type="primary">FUS6-5</name>
    <name evidence="8" type="ORF">Forpe1208_v002631</name>
</gene>
<feature type="transmembrane region" description="Helical" evidence="6">
    <location>
        <begin position="266"/>
        <end position="284"/>
    </location>
</feature>
<evidence type="ECO:0000259" key="7">
    <source>
        <dbReference type="PROSITE" id="PS50850"/>
    </source>
</evidence>
<feature type="region of interest" description="Disordered" evidence="5">
    <location>
        <begin position="618"/>
        <end position="637"/>
    </location>
</feature>
<protein>
    <submittedName>
        <fullName evidence="8">Efflux pump FUS6</fullName>
    </submittedName>
</protein>
<feature type="transmembrane region" description="Helical" evidence="6">
    <location>
        <begin position="375"/>
        <end position="398"/>
    </location>
</feature>
<evidence type="ECO:0000256" key="6">
    <source>
        <dbReference type="SAM" id="Phobius"/>
    </source>
</evidence>
<feature type="transmembrane region" description="Helical" evidence="6">
    <location>
        <begin position="507"/>
        <end position="527"/>
    </location>
</feature>
<feature type="transmembrane region" description="Helical" evidence="6">
    <location>
        <begin position="237"/>
        <end position="260"/>
    </location>
</feature>
<evidence type="ECO:0000256" key="1">
    <source>
        <dbReference type="ARBA" id="ARBA00004141"/>
    </source>
</evidence>
<keyword evidence="2 6" id="KW-0812">Transmembrane</keyword>
<feature type="region of interest" description="Disordered" evidence="5">
    <location>
        <begin position="1"/>
        <end position="35"/>
    </location>
</feature>
<feature type="transmembrane region" description="Helical" evidence="6">
    <location>
        <begin position="209"/>
        <end position="225"/>
    </location>
</feature>
<keyword evidence="4 6" id="KW-0472">Membrane</keyword>
<dbReference type="GO" id="GO:0005886">
    <property type="term" value="C:plasma membrane"/>
    <property type="evidence" value="ECO:0007669"/>
    <property type="project" value="TreeGrafter"/>
</dbReference>
<feature type="transmembrane region" description="Helical" evidence="6">
    <location>
        <begin position="179"/>
        <end position="197"/>
    </location>
</feature>
<feature type="compositionally biased region" description="Basic and acidic residues" evidence="5">
    <location>
        <begin position="14"/>
        <end position="28"/>
    </location>
</feature>
<dbReference type="InterPro" id="IPR020846">
    <property type="entry name" value="MFS_dom"/>
</dbReference>
<accession>A0A8J5U385</accession>
<evidence type="ECO:0000256" key="2">
    <source>
        <dbReference type="ARBA" id="ARBA00022692"/>
    </source>
</evidence>
<organism evidence="8 9">
    <name type="scientific">Fusarium oxysporum f. sp. rapae</name>
    <dbReference type="NCBI Taxonomy" id="485398"/>
    <lineage>
        <taxon>Eukaryota</taxon>
        <taxon>Fungi</taxon>
        <taxon>Dikarya</taxon>
        <taxon>Ascomycota</taxon>
        <taxon>Pezizomycotina</taxon>
        <taxon>Sordariomycetes</taxon>
        <taxon>Hypocreomycetidae</taxon>
        <taxon>Hypocreales</taxon>
        <taxon>Nectriaceae</taxon>
        <taxon>Fusarium</taxon>
        <taxon>Fusarium oxysporum species complex</taxon>
    </lineage>
</organism>
<dbReference type="PANTHER" id="PTHR23501">
    <property type="entry name" value="MAJOR FACILITATOR SUPERFAMILY"/>
    <property type="match status" value="1"/>
</dbReference>
<feature type="transmembrane region" description="Helical" evidence="6">
    <location>
        <begin position="584"/>
        <end position="603"/>
    </location>
</feature>
<comment type="caution">
    <text evidence="8">The sequence shown here is derived from an EMBL/GenBank/DDBJ whole genome shotgun (WGS) entry which is preliminary data.</text>
</comment>
<feature type="compositionally biased region" description="Basic and acidic residues" evidence="5">
    <location>
        <begin position="618"/>
        <end position="631"/>
    </location>
</feature>
<dbReference type="AlphaFoldDB" id="A0A8J5U385"/>
<name>A0A8J5U385_FUSOX</name>
<evidence type="ECO:0000256" key="4">
    <source>
        <dbReference type="ARBA" id="ARBA00023136"/>
    </source>
</evidence>
<feature type="transmembrane region" description="Helical" evidence="6">
    <location>
        <begin position="467"/>
        <end position="487"/>
    </location>
</feature>
<evidence type="ECO:0000313" key="9">
    <source>
        <dbReference type="Proteomes" id="UP000694050"/>
    </source>
</evidence>